<evidence type="ECO:0000256" key="1">
    <source>
        <dbReference type="SAM" id="Phobius"/>
    </source>
</evidence>
<evidence type="ECO:0000259" key="2">
    <source>
        <dbReference type="Pfam" id="PF09990"/>
    </source>
</evidence>
<evidence type="ECO:0000313" key="4">
    <source>
        <dbReference type="Proteomes" id="UP000183180"/>
    </source>
</evidence>
<reference evidence="3 4" key="1">
    <citation type="submission" date="2016-10" db="EMBL/GenBank/DDBJ databases">
        <authorList>
            <person name="de Groot N.N."/>
        </authorList>
    </citation>
    <scope>NUCLEOTIDE SEQUENCE [LARGE SCALE GENOMIC DNA]</scope>
    <source>
        <strain evidence="3 4">DSM 44215</strain>
    </source>
</reference>
<keyword evidence="1" id="KW-1133">Transmembrane helix</keyword>
<name>A0A1H2LJA2_9ACTN</name>
<dbReference type="OrthoDB" id="4948879at2"/>
<feature type="transmembrane region" description="Helical" evidence="1">
    <location>
        <begin position="12"/>
        <end position="34"/>
    </location>
</feature>
<dbReference type="EMBL" id="FNLM01000036">
    <property type="protein sequence ID" value="SDU80708.1"/>
    <property type="molecule type" value="Genomic_DNA"/>
</dbReference>
<dbReference type="Proteomes" id="UP000183180">
    <property type="component" value="Unassembled WGS sequence"/>
</dbReference>
<protein>
    <recommendedName>
        <fullName evidence="2">DUF2231 domain-containing protein</fullName>
    </recommendedName>
</protein>
<evidence type="ECO:0000313" key="3">
    <source>
        <dbReference type="EMBL" id="SDU80708.1"/>
    </source>
</evidence>
<keyword evidence="1" id="KW-0472">Membrane</keyword>
<proteinExistence type="predicted"/>
<accession>A0A1H2LJA2</accession>
<dbReference type="RefSeq" id="WP_074853777.1">
    <property type="nucleotide sequence ID" value="NZ_FNLM01000036.1"/>
</dbReference>
<dbReference type="Pfam" id="PF09990">
    <property type="entry name" value="DUF2231"/>
    <property type="match status" value="1"/>
</dbReference>
<organism evidence="3 4">
    <name type="scientific">Gordonia westfalica</name>
    <dbReference type="NCBI Taxonomy" id="158898"/>
    <lineage>
        <taxon>Bacteria</taxon>
        <taxon>Bacillati</taxon>
        <taxon>Actinomycetota</taxon>
        <taxon>Actinomycetes</taxon>
        <taxon>Mycobacteriales</taxon>
        <taxon>Gordoniaceae</taxon>
        <taxon>Gordonia</taxon>
    </lineage>
</organism>
<feature type="domain" description="DUF2231" evidence="2">
    <location>
        <begin position="6"/>
        <end position="159"/>
    </location>
</feature>
<feature type="transmembrane region" description="Helical" evidence="1">
    <location>
        <begin position="41"/>
        <end position="59"/>
    </location>
</feature>
<feature type="transmembrane region" description="Helical" evidence="1">
    <location>
        <begin position="86"/>
        <end position="104"/>
    </location>
</feature>
<sequence length="159" mass="16714">MSTINGLPLHPLLVHLVVVLVPLSALMAIAAVCWPAARARLGILTPLVTLVALIALPLTTSAGESLEEQVGPSPAIERHAGFGEQVIYWVGPLFALAVLWWALHDERFMTALHAKIPASEKLSQRAVAVALGIATVVVALGSVYIVFLAGDTGAKAVWS</sequence>
<dbReference type="AlphaFoldDB" id="A0A1H2LJA2"/>
<dbReference type="InterPro" id="IPR019251">
    <property type="entry name" value="DUF2231_TM"/>
</dbReference>
<dbReference type="STRING" id="158898.SAMN04488548_136414"/>
<gene>
    <name evidence="3" type="ORF">SAMN04488548_136414</name>
</gene>
<feature type="transmembrane region" description="Helical" evidence="1">
    <location>
        <begin position="125"/>
        <end position="149"/>
    </location>
</feature>
<keyword evidence="1" id="KW-0812">Transmembrane</keyword>